<dbReference type="GO" id="GO:0004114">
    <property type="term" value="F:3',5'-cyclic-nucleotide phosphodiesterase activity"/>
    <property type="evidence" value="ECO:0007669"/>
    <property type="project" value="InterPro"/>
</dbReference>
<keyword evidence="7" id="KW-1185">Reference proteome</keyword>
<dbReference type="GO" id="GO:0007165">
    <property type="term" value="P:signal transduction"/>
    <property type="evidence" value="ECO:0007669"/>
    <property type="project" value="InterPro"/>
</dbReference>
<dbReference type="InParanoid" id="A0A1Y1XZY3"/>
<dbReference type="EC" id="3.1.4.-" evidence="3"/>
<dbReference type="PROSITE" id="PS00126">
    <property type="entry name" value="PDEASE_I_1"/>
    <property type="match status" value="1"/>
</dbReference>
<dbReference type="PANTHER" id="PTHR11347">
    <property type="entry name" value="CYCLIC NUCLEOTIDE PHOSPHODIESTERASE"/>
    <property type="match status" value="1"/>
</dbReference>
<dbReference type="OrthoDB" id="546632at2759"/>
<dbReference type="InterPro" id="IPR002073">
    <property type="entry name" value="PDEase_catalytic_dom"/>
</dbReference>
<dbReference type="InterPro" id="IPR011006">
    <property type="entry name" value="CheY-like_superfamily"/>
</dbReference>
<evidence type="ECO:0000256" key="3">
    <source>
        <dbReference type="RuleBase" id="RU363067"/>
    </source>
</evidence>
<dbReference type="InterPro" id="IPR023174">
    <property type="entry name" value="PDEase_CS"/>
</dbReference>
<comment type="similarity">
    <text evidence="3">Belongs to the cyclic nucleotide phosphodiesterase family.</text>
</comment>
<accession>A0A1Y1XZY3</accession>
<dbReference type="EMBL" id="MCFE01000336">
    <property type="protein sequence ID" value="ORX91225.1"/>
    <property type="molecule type" value="Genomic_DNA"/>
</dbReference>
<dbReference type="STRING" id="1314790.A0A1Y1XZY3"/>
<dbReference type="InterPro" id="IPR036971">
    <property type="entry name" value="PDEase_catalytic_dom_sf"/>
</dbReference>
<dbReference type="InterPro" id="IPR003607">
    <property type="entry name" value="HD/PDEase_dom"/>
</dbReference>
<feature type="region of interest" description="Disordered" evidence="4">
    <location>
        <begin position="1"/>
        <end position="23"/>
    </location>
</feature>
<dbReference type="AlphaFoldDB" id="A0A1Y1XZY3"/>
<reference evidence="6 7" key="1">
    <citation type="submission" date="2016-07" db="EMBL/GenBank/DDBJ databases">
        <title>Pervasive Adenine N6-methylation of Active Genes in Fungi.</title>
        <authorList>
            <consortium name="DOE Joint Genome Institute"/>
            <person name="Mondo S.J."/>
            <person name="Dannebaum R.O."/>
            <person name="Kuo R.C."/>
            <person name="Labutti K."/>
            <person name="Haridas S."/>
            <person name="Kuo A."/>
            <person name="Salamov A."/>
            <person name="Ahrendt S.R."/>
            <person name="Lipzen A."/>
            <person name="Sullivan W."/>
            <person name="Andreopoulos W.B."/>
            <person name="Clum A."/>
            <person name="Lindquist E."/>
            <person name="Daum C."/>
            <person name="Ramamoorthy G.K."/>
            <person name="Gryganskyi A."/>
            <person name="Culley D."/>
            <person name="Magnuson J.K."/>
            <person name="James T.Y."/>
            <person name="O'Malley M.A."/>
            <person name="Stajich J.E."/>
            <person name="Spatafora J.W."/>
            <person name="Visel A."/>
            <person name="Grigoriev I.V."/>
        </authorList>
    </citation>
    <scope>NUCLEOTIDE SEQUENCE [LARGE SCALE GENOMIC DNA]</scope>
    <source>
        <strain evidence="6 7">CBS 931.73</strain>
    </source>
</reference>
<evidence type="ECO:0000256" key="2">
    <source>
        <dbReference type="ARBA" id="ARBA00022801"/>
    </source>
</evidence>
<dbReference type="Proteomes" id="UP000193498">
    <property type="component" value="Unassembled WGS sequence"/>
</dbReference>
<dbReference type="SUPFAM" id="SSF52172">
    <property type="entry name" value="CheY-like"/>
    <property type="match status" value="1"/>
</dbReference>
<keyword evidence="2 3" id="KW-0378">Hydrolase</keyword>
<organism evidence="6 7">
    <name type="scientific">Basidiobolus meristosporus CBS 931.73</name>
    <dbReference type="NCBI Taxonomy" id="1314790"/>
    <lineage>
        <taxon>Eukaryota</taxon>
        <taxon>Fungi</taxon>
        <taxon>Fungi incertae sedis</taxon>
        <taxon>Zoopagomycota</taxon>
        <taxon>Entomophthoromycotina</taxon>
        <taxon>Basidiobolomycetes</taxon>
        <taxon>Basidiobolales</taxon>
        <taxon>Basidiobolaceae</taxon>
        <taxon>Basidiobolus</taxon>
    </lineage>
</organism>
<evidence type="ECO:0000256" key="4">
    <source>
        <dbReference type="SAM" id="MobiDB-lite"/>
    </source>
</evidence>
<dbReference type="GO" id="GO:0046872">
    <property type="term" value="F:metal ion binding"/>
    <property type="evidence" value="ECO:0007669"/>
    <property type="project" value="UniProtKB-KW"/>
</dbReference>
<evidence type="ECO:0000259" key="5">
    <source>
        <dbReference type="PROSITE" id="PS51845"/>
    </source>
</evidence>
<dbReference type="SMART" id="SM00471">
    <property type="entry name" value="HDc"/>
    <property type="match status" value="1"/>
</dbReference>
<feature type="domain" description="PDEase" evidence="5">
    <location>
        <begin position="272"/>
        <end position="555"/>
    </location>
</feature>
<evidence type="ECO:0000256" key="1">
    <source>
        <dbReference type="ARBA" id="ARBA00022723"/>
    </source>
</evidence>
<protein>
    <recommendedName>
        <fullName evidence="3">Phosphodiesterase</fullName>
        <ecNumber evidence="3">3.1.4.-</ecNumber>
    </recommendedName>
</protein>
<dbReference type="CDD" id="cd00077">
    <property type="entry name" value="HDc"/>
    <property type="match status" value="1"/>
</dbReference>
<comment type="caution">
    <text evidence="6">The sequence shown here is derived from an EMBL/GenBank/DDBJ whole genome shotgun (WGS) entry which is preliminary data.</text>
</comment>
<feature type="compositionally biased region" description="Basic residues" evidence="4">
    <location>
        <begin position="1"/>
        <end position="10"/>
    </location>
</feature>
<dbReference type="Gene3D" id="1.10.1300.10">
    <property type="entry name" value="3'5'-cyclic nucleotide phosphodiesterase, catalytic domain"/>
    <property type="match status" value="1"/>
</dbReference>
<dbReference type="SUPFAM" id="SSF109604">
    <property type="entry name" value="HD-domain/PDEase-like"/>
    <property type="match status" value="1"/>
</dbReference>
<gene>
    <name evidence="6" type="ORF">K493DRAFT_287075</name>
</gene>
<evidence type="ECO:0000313" key="6">
    <source>
        <dbReference type="EMBL" id="ORX91225.1"/>
    </source>
</evidence>
<sequence>MRLSFLRRGRSPLSPPKSSFSGGPDPNTCAILLVDSLYLAGTYHLTPYGSPQPSPTVENYDSSFNSTESNFTESRKLRKRECRAAAEFIQQLLETYKQVTAVTSGNAAMSFLHDLPSGHVGHTILLIDLDHHTSNSLYADLKQSNLSEKAPGSEGDSDVLYGLELLKVVAKELELGVVSNVIPIGKLLILPLHTHYVLIVTTLIVLSRNESPQLMSSCLDLGAVDYLVKPVSIQVIKTLWLNTSRMKRQTRSPDSGDEAASRMARLSLRVGELHDVEGKLSEVLTRDKWEALCNWEFCPYDLSEDDLLRCILIVFQDSLSIKGLKNIYMSTEMLHRFILSVRISYNDLNPYHNFYHAVDVLQASYYTLRKLGLIGNNSVHSTRSSMGGKRRIQEFMRPNDVFALIVASLAHDLGHPGVNNSYMINANTPLALLYNDQAVLENFHSMSLFLLMKKHGFDFFTDQSSQEFKGSFRKLVVRAILATDMSAHFDYIRSFVEQKKRLVEQKIVDPELERIAFSSAIIKCADISNSARPYHISERWTDSLMHEFHNQVRIF</sequence>
<comment type="cofactor">
    <cofactor evidence="3">
        <name>a divalent metal cation</name>
        <dbReference type="ChEBI" id="CHEBI:60240"/>
    </cofactor>
    <text evidence="3">Binds 2 divalent metal cations per subunit. Site 1 may preferentially bind zinc ions, while site 2 has a preference for magnesium and/or manganese ions.</text>
</comment>
<dbReference type="Pfam" id="PF00233">
    <property type="entry name" value="PDEase_I"/>
    <property type="match status" value="1"/>
</dbReference>
<evidence type="ECO:0000313" key="7">
    <source>
        <dbReference type="Proteomes" id="UP000193498"/>
    </source>
</evidence>
<proteinExistence type="inferred from homology"/>
<dbReference type="Gene3D" id="3.40.50.2300">
    <property type="match status" value="1"/>
</dbReference>
<name>A0A1Y1XZY3_9FUNG</name>
<keyword evidence="1 3" id="KW-0479">Metal-binding</keyword>
<dbReference type="PROSITE" id="PS51845">
    <property type="entry name" value="PDEASE_I_2"/>
    <property type="match status" value="1"/>
</dbReference>